<sequence>MNSYLKHNTYGFRFKGEYQSRVAGLHSIGKESRTEYTYQWNGLERGEKGRIVFQYTLNGQGAIRIGSETHSLKKGDAFMVNIPSDHSYYLPKTSNKWDFIYITVYGDEASKHYQTITGNHGHIFKWPSHSRPIKHIFRMIEIIETTGINHGYEASGYAYSFLMECMQYLEYDQQKDGDLPIAIAKAVTFMKENYKGDIGLDEIVAVSGLSKYHFTRLFTKTVKDTPIQFLTKIRIEHALEMLQHSELSIDEIANKVGYSTSNYFSKVFKSLLGESPSIYRQKKSIMPVDRLFID</sequence>
<reference evidence="5 6" key="1">
    <citation type="submission" date="2016-11" db="EMBL/GenBank/DDBJ databases">
        <authorList>
            <person name="Jaros S."/>
            <person name="Januszkiewicz K."/>
            <person name="Wedrychowicz H."/>
        </authorList>
    </citation>
    <scope>NUCLEOTIDE SEQUENCE [LARGE SCALE GENOMIC DNA]</scope>
    <source>
        <strain evidence="5 6">CGMCC 1.10681</strain>
    </source>
</reference>
<dbReference type="Gene3D" id="2.60.120.280">
    <property type="entry name" value="Regulatory protein AraC"/>
    <property type="match status" value="1"/>
</dbReference>
<dbReference type="GO" id="GO:0043565">
    <property type="term" value="F:sequence-specific DNA binding"/>
    <property type="evidence" value="ECO:0007669"/>
    <property type="project" value="InterPro"/>
</dbReference>
<dbReference type="InterPro" id="IPR003313">
    <property type="entry name" value="AraC-bd"/>
</dbReference>
<proteinExistence type="predicted"/>
<dbReference type="SUPFAM" id="SSF51215">
    <property type="entry name" value="Regulatory protein AraC"/>
    <property type="match status" value="1"/>
</dbReference>
<dbReference type="PANTHER" id="PTHR43280:SF2">
    <property type="entry name" value="HTH-TYPE TRANSCRIPTIONAL REGULATOR EXSA"/>
    <property type="match status" value="1"/>
</dbReference>
<evidence type="ECO:0000256" key="3">
    <source>
        <dbReference type="ARBA" id="ARBA00023163"/>
    </source>
</evidence>
<evidence type="ECO:0000256" key="2">
    <source>
        <dbReference type="ARBA" id="ARBA00023125"/>
    </source>
</evidence>
<keyword evidence="1" id="KW-0805">Transcription regulation</keyword>
<dbReference type="STRING" id="1027249.SAMN05216179_0765"/>
<dbReference type="PRINTS" id="PR00032">
    <property type="entry name" value="HTHARAC"/>
</dbReference>
<dbReference type="InterPro" id="IPR037923">
    <property type="entry name" value="HTH-like"/>
</dbReference>
<dbReference type="InterPro" id="IPR020449">
    <property type="entry name" value="Tscrpt_reg_AraC-type_HTH"/>
</dbReference>
<dbReference type="Gene3D" id="1.10.10.60">
    <property type="entry name" value="Homeodomain-like"/>
    <property type="match status" value="2"/>
</dbReference>
<dbReference type="InterPro" id="IPR018062">
    <property type="entry name" value="HTH_AraC-typ_CS"/>
</dbReference>
<dbReference type="InterPro" id="IPR009057">
    <property type="entry name" value="Homeodomain-like_sf"/>
</dbReference>
<organism evidence="5 6">
    <name type="scientific">Gracilibacillus kekensis</name>
    <dbReference type="NCBI Taxonomy" id="1027249"/>
    <lineage>
        <taxon>Bacteria</taxon>
        <taxon>Bacillati</taxon>
        <taxon>Bacillota</taxon>
        <taxon>Bacilli</taxon>
        <taxon>Bacillales</taxon>
        <taxon>Bacillaceae</taxon>
        <taxon>Gracilibacillus</taxon>
    </lineage>
</organism>
<keyword evidence="3" id="KW-0804">Transcription</keyword>
<dbReference type="GO" id="GO:0003700">
    <property type="term" value="F:DNA-binding transcription factor activity"/>
    <property type="evidence" value="ECO:0007669"/>
    <property type="project" value="InterPro"/>
</dbReference>
<evidence type="ECO:0000259" key="4">
    <source>
        <dbReference type="PROSITE" id="PS01124"/>
    </source>
</evidence>
<keyword evidence="2" id="KW-0238">DNA-binding</keyword>
<dbReference type="SMART" id="SM00342">
    <property type="entry name" value="HTH_ARAC"/>
    <property type="match status" value="1"/>
</dbReference>
<dbReference type="RefSeq" id="WP_073199771.1">
    <property type="nucleotide sequence ID" value="NZ_FRCZ01000001.1"/>
</dbReference>
<dbReference type="OrthoDB" id="2237754at2"/>
<dbReference type="Proteomes" id="UP000184184">
    <property type="component" value="Unassembled WGS sequence"/>
</dbReference>
<gene>
    <name evidence="5" type="ORF">SAMN05216179_0765</name>
</gene>
<name>A0A1M7KLK9_9BACI</name>
<dbReference type="Pfam" id="PF12833">
    <property type="entry name" value="HTH_18"/>
    <property type="match status" value="1"/>
</dbReference>
<dbReference type="PROSITE" id="PS00041">
    <property type="entry name" value="HTH_ARAC_FAMILY_1"/>
    <property type="match status" value="1"/>
</dbReference>
<dbReference type="Pfam" id="PF02311">
    <property type="entry name" value="AraC_binding"/>
    <property type="match status" value="1"/>
</dbReference>
<dbReference type="SUPFAM" id="SSF46689">
    <property type="entry name" value="Homeodomain-like"/>
    <property type="match status" value="2"/>
</dbReference>
<evidence type="ECO:0000313" key="6">
    <source>
        <dbReference type="Proteomes" id="UP000184184"/>
    </source>
</evidence>
<evidence type="ECO:0000313" key="5">
    <source>
        <dbReference type="EMBL" id="SHM66241.1"/>
    </source>
</evidence>
<feature type="domain" description="HTH araC/xylS-type" evidence="4">
    <location>
        <begin position="184"/>
        <end position="282"/>
    </location>
</feature>
<dbReference type="PANTHER" id="PTHR43280">
    <property type="entry name" value="ARAC-FAMILY TRANSCRIPTIONAL REGULATOR"/>
    <property type="match status" value="1"/>
</dbReference>
<dbReference type="EMBL" id="FRCZ01000001">
    <property type="protein sequence ID" value="SHM66241.1"/>
    <property type="molecule type" value="Genomic_DNA"/>
</dbReference>
<protein>
    <submittedName>
        <fullName evidence="5">AraC-like ligand binding domain-containing protein</fullName>
    </submittedName>
</protein>
<dbReference type="PROSITE" id="PS01124">
    <property type="entry name" value="HTH_ARAC_FAMILY_2"/>
    <property type="match status" value="1"/>
</dbReference>
<keyword evidence="6" id="KW-1185">Reference proteome</keyword>
<evidence type="ECO:0000256" key="1">
    <source>
        <dbReference type="ARBA" id="ARBA00023015"/>
    </source>
</evidence>
<dbReference type="InterPro" id="IPR018060">
    <property type="entry name" value="HTH_AraC"/>
</dbReference>
<dbReference type="AlphaFoldDB" id="A0A1M7KLK9"/>
<accession>A0A1M7KLK9</accession>